<keyword evidence="9 14" id="KW-0829">Tyrosine-protein kinase</keyword>
<organism evidence="18">
    <name type="scientific">Larimichthys crocea</name>
    <name type="common">Large yellow croaker</name>
    <name type="synonym">Pseudosciaena crocea</name>
    <dbReference type="NCBI Taxonomy" id="215358"/>
    <lineage>
        <taxon>Eukaryota</taxon>
        <taxon>Metazoa</taxon>
        <taxon>Chordata</taxon>
        <taxon>Craniata</taxon>
        <taxon>Vertebrata</taxon>
        <taxon>Euteleostomi</taxon>
        <taxon>Actinopterygii</taxon>
        <taxon>Neopterygii</taxon>
        <taxon>Teleostei</taxon>
        <taxon>Neoteleostei</taxon>
        <taxon>Acanthomorphata</taxon>
        <taxon>Eupercaria</taxon>
        <taxon>Sciaenidae</taxon>
        <taxon>Larimichthys</taxon>
    </lineage>
</organism>
<dbReference type="SUPFAM" id="SSF50044">
    <property type="entry name" value="SH3-domain"/>
    <property type="match status" value="1"/>
</dbReference>
<evidence type="ECO:0000259" key="16">
    <source>
        <dbReference type="PROSITE" id="PS50001"/>
    </source>
</evidence>
<keyword evidence="7 14" id="KW-0418">Kinase</keyword>
<dbReference type="Pfam" id="PF00018">
    <property type="entry name" value="SH3_1"/>
    <property type="match status" value="1"/>
</dbReference>
<evidence type="ECO:0000256" key="9">
    <source>
        <dbReference type="ARBA" id="ARBA00023137"/>
    </source>
</evidence>
<keyword evidence="12" id="KW-0727">SH2 domain</keyword>
<keyword evidence="3" id="KW-0597">Phosphoprotein</keyword>
<accession>A0A0F8AI20</accession>
<evidence type="ECO:0000256" key="1">
    <source>
        <dbReference type="ARBA" id="ARBA00004635"/>
    </source>
</evidence>
<dbReference type="InterPro" id="IPR000719">
    <property type="entry name" value="Prot_kinase_dom"/>
</dbReference>
<evidence type="ECO:0000313" key="18">
    <source>
        <dbReference type="EMBL" id="KKF21331.1"/>
    </source>
</evidence>
<dbReference type="PRINTS" id="PR00109">
    <property type="entry name" value="TYRKINASE"/>
</dbReference>
<keyword evidence="4 14" id="KW-0808">Transferase</keyword>
<dbReference type="InterPro" id="IPR050198">
    <property type="entry name" value="Non-receptor_tyrosine_kinases"/>
</dbReference>
<evidence type="ECO:0000256" key="2">
    <source>
        <dbReference type="ARBA" id="ARBA00022443"/>
    </source>
</evidence>
<dbReference type="GO" id="GO:0005524">
    <property type="term" value="F:ATP binding"/>
    <property type="evidence" value="ECO:0007669"/>
    <property type="project" value="UniProtKB-UniRule"/>
</dbReference>
<dbReference type="EC" id="2.7.10.2" evidence="14"/>
<dbReference type="SMART" id="SM00252">
    <property type="entry name" value="SH2"/>
    <property type="match status" value="1"/>
</dbReference>
<name>A0A0F8AI20_LARCR</name>
<feature type="binding site" evidence="13">
    <location>
        <position position="436"/>
    </location>
    <ligand>
        <name>ATP</name>
        <dbReference type="ChEBI" id="CHEBI:30616"/>
    </ligand>
</feature>
<dbReference type="Gene3D" id="1.10.510.10">
    <property type="entry name" value="Transferase(Phosphotransferase) domain 1"/>
    <property type="match status" value="1"/>
</dbReference>
<dbReference type="SUPFAM" id="SSF55550">
    <property type="entry name" value="SH2 domain"/>
    <property type="match status" value="2"/>
</dbReference>
<comment type="catalytic activity">
    <reaction evidence="11 14">
        <text>L-tyrosyl-[protein] + ATP = O-phospho-L-tyrosyl-[protein] + ADP + H(+)</text>
        <dbReference type="Rhea" id="RHEA:10596"/>
        <dbReference type="Rhea" id="RHEA-COMP:10136"/>
        <dbReference type="Rhea" id="RHEA-COMP:20101"/>
        <dbReference type="ChEBI" id="CHEBI:15378"/>
        <dbReference type="ChEBI" id="CHEBI:30616"/>
        <dbReference type="ChEBI" id="CHEBI:46858"/>
        <dbReference type="ChEBI" id="CHEBI:61978"/>
        <dbReference type="ChEBI" id="CHEBI:456216"/>
        <dbReference type="EC" id="2.7.10.2"/>
    </reaction>
</comment>
<keyword evidence="10" id="KW-0449">Lipoprotein</keyword>
<dbReference type="AlphaFoldDB" id="A0A0F8AI20"/>
<keyword evidence="8 13" id="KW-0067">ATP-binding</keyword>
<evidence type="ECO:0000256" key="3">
    <source>
        <dbReference type="ARBA" id="ARBA00022553"/>
    </source>
</evidence>
<dbReference type="Gene3D" id="3.30.505.10">
    <property type="entry name" value="SH2 domain"/>
    <property type="match status" value="2"/>
</dbReference>
<keyword evidence="6 13" id="KW-0547">Nucleotide-binding</keyword>
<proteinExistence type="inferred from homology"/>
<dbReference type="SUPFAM" id="SSF56112">
    <property type="entry name" value="Protein kinase-like (PK-like)"/>
    <property type="match status" value="1"/>
</dbReference>
<evidence type="ECO:0000259" key="17">
    <source>
        <dbReference type="PROSITE" id="PS50011"/>
    </source>
</evidence>
<dbReference type="PROSITE" id="PS00107">
    <property type="entry name" value="PROTEIN_KINASE_ATP"/>
    <property type="match status" value="1"/>
</dbReference>
<dbReference type="InterPro" id="IPR036028">
    <property type="entry name" value="SH3-like_dom_sf"/>
</dbReference>
<feature type="domain" description="Protein kinase" evidence="17">
    <location>
        <begin position="408"/>
        <end position="660"/>
    </location>
</feature>
<keyword evidence="5" id="KW-0519">Myristate</keyword>
<evidence type="ECO:0000256" key="14">
    <source>
        <dbReference type="RuleBase" id="RU362096"/>
    </source>
</evidence>
<gene>
    <name evidence="18" type="ORF">EH28_00666</name>
</gene>
<feature type="region of interest" description="Disordered" evidence="15">
    <location>
        <begin position="1"/>
        <end position="202"/>
    </location>
</feature>
<dbReference type="PRINTS" id="PR00401">
    <property type="entry name" value="SH2DOMAIN"/>
</dbReference>
<dbReference type="PROSITE" id="PS50011">
    <property type="entry name" value="PROTEIN_KINASE_DOM"/>
    <property type="match status" value="1"/>
</dbReference>
<dbReference type="InterPro" id="IPR000980">
    <property type="entry name" value="SH2"/>
</dbReference>
<keyword evidence="2" id="KW-0728">SH3 domain</keyword>
<dbReference type="CDD" id="cd05067">
    <property type="entry name" value="PTKc_Lck_Blk"/>
    <property type="match status" value="1"/>
</dbReference>
<feature type="domain" description="SH2" evidence="16">
    <location>
        <begin position="240"/>
        <end position="387"/>
    </location>
</feature>
<evidence type="ECO:0000256" key="15">
    <source>
        <dbReference type="SAM" id="MobiDB-lite"/>
    </source>
</evidence>
<evidence type="ECO:0000256" key="6">
    <source>
        <dbReference type="ARBA" id="ARBA00022741"/>
    </source>
</evidence>
<evidence type="ECO:0000256" key="4">
    <source>
        <dbReference type="ARBA" id="ARBA00022679"/>
    </source>
</evidence>
<dbReference type="Gene3D" id="2.30.30.40">
    <property type="entry name" value="SH3 Domains"/>
    <property type="match status" value="1"/>
</dbReference>
<dbReference type="InterPro" id="IPR001452">
    <property type="entry name" value="SH3_domain"/>
</dbReference>
<feature type="compositionally biased region" description="Acidic residues" evidence="15">
    <location>
        <begin position="149"/>
        <end position="170"/>
    </location>
</feature>
<evidence type="ECO:0000256" key="13">
    <source>
        <dbReference type="PROSITE-ProRule" id="PRU10141"/>
    </source>
</evidence>
<dbReference type="InterPro" id="IPR017441">
    <property type="entry name" value="Protein_kinase_ATP_BS"/>
</dbReference>
<dbReference type="PROSITE" id="PS00109">
    <property type="entry name" value="PROTEIN_KINASE_TYR"/>
    <property type="match status" value="1"/>
</dbReference>
<dbReference type="FunFam" id="3.30.200.20:FF:000036">
    <property type="entry name" value="Tyrosine-protein kinase"/>
    <property type="match status" value="1"/>
</dbReference>
<dbReference type="EMBL" id="KQ041883">
    <property type="protein sequence ID" value="KKF21331.1"/>
    <property type="molecule type" value="Genomic_DNA"/>
</dbReference>
<feature type="compositionally biased region" description="Acidic residues" evidence="15">
    <location>
        <begin position="93"/>
        <end position="103"/>
    </location>
</feature>
<sequence>MAGNEIPQKEMSTDNTEDESAKDNRQQLVNGEVQEVVEKVSESETNPDNAEQTREDSDMNELTQENETEDPDAVVELKPDTDEDVEKILENMLEQDVDEDNEQTETNVTPCERINIPNGSHGNDEDDVEGSKKVEGTEMDCNGNQGDSADGEDEAEEDSDEPEEETDEDIAPSKTDNEEAANGAPQETLIPHDPLIKARSGNTCSDKDESLYVAQHDFKATNDSDLPFKKGDKLKVLQEWFFKDISRRETERLLLAPGNKPGAFLVRESETCAGSFSLSVRDHVSEQGDVVKHYKIRCLDKGGYYISPSNTFPSLQELVKYYTRSFSLSVRDHVSEQGDVVKHYKIRCLDKGGYYISPSNTFPSLQELVKYYTRTADGLCQRLYAPCKAKEPQQPWAQDEWEIPRETLKMVKKLGAGQFGEVWMGYYKNTQKVAIKTLKEGTMEPEAFLQEANLMKQLQHERLVRLHAVVTKEPILIVTEFMINGCLLDFLKTDEGKKLKLSKLIDMSAQIAEGMAYIEKKNYIHRDVRAANILVNETLHCKIADFGLARIIESEYTAQEGAKFPIKWTAPEAINFGTFTIKSDVWSFGILLTEIVTYGRIPYPGMTNPEVIRSLDRSYRMPRPDGCPEELYDIMMMCWRQKPENRPTFEFLQNTLNDFFIATEGQYEMQP</sequence>
<dbReference type="InterPro" id="IPR036860">
    <property type="entry name" value="SH2_dom_sf"/>
</dbReference>
<dbReference type="GO" id="GO:0016020">
    <property type="term" value="C:membrane"/>
    <property type="evidence" value="ECO:0007669"/>
    <property type="project" value="UniProtKB-SubCell"/>
</dbReference>
<evidence type="ECO:0000256" key="7">
    <source>
        <dbReference type="ARBA" id="ARBA00022777"/>
    </source>
</evidence>
<dbReference type="Pfam" id="PF07714">
    <property type="entry name" value="PK_Tyr_Ser-Thr"/>
    <property type="match status" value="1"/>
</dbReference>
<dbReference type="PANTHER" id="PTHR24418">
    <property type="entry name" value="TYROSINE-PROTEIN KINASE"/>
    <property type="match status" value="1"/>
</dbReference>
<protein>
    <recommendedName>
        <fullName evidence="14">Tyrosine-protein kinase</fullName>
        <ecNumber evidence="14">2.7.10.2</ecNumber>
    </recommendedName>
</protein>
<dbReference type="PROSITE" id="PS50001">
    <property type="entry name" value="SH2"/>
    <property type="match status" value="1"/>
</dbReference>
<dbReference type="Pfam" id="PF00017">
    <property type="entry name" value="SH2"/>
    <property type="match status" value="2"/>
</dbReference>
<reference evidence="18" key="1">
    <citation type="journal article" date="2015" name="PLoS Genet.">
        <title>Genome Sequencing of the Perciform Fish Larimichthys crocea Provides Insights into Molecular and Genetic Mechanisms of Stress Adaptation.</title>
        <authorList>
            <person name="Ao J."/>
            <person name="Mu Y."/>
            <person name="Xiang L.X."/>
            <person name="Fan D."/>
            <person name="Feng M."/>
            <person name="Zhang S."/>
            <person name="Shi Q."/>
            <person name="Zhu L.Y."/>
            <person name="Li T."/>
            <person name="Ding Y."/>
            <person name="Nie L."/>
            <person name="Li Q."/>
            <person name="Dong W.R."/>
            <person name="Jiang L."/>
            <person name="Sun B."/>
            <person name="Zhang X."/>
            <person name="Li M."/>
            <person name="Zhang H.Q."/>
            <person name="Xie S."/>
            <person name="Zhu Y."/>
            <person name="Jiang X."/>
            <person name="Wang X."/>
            <person name="Mu P."/>
            <person name="Chen W."/>
            <person name="Yue Z."/>
            <person name="Wang Z."/>
            <person name="Wang J."/>
            <person name="Shao J.Z."/>
            <person name="Chen X."/>
        </authorList>
    </citation>
    <scope>NUCLEOTIDE SEQUENCE [LARGE SCALE GENOMIC DNA]</scope>
    <source>
        <strain evidence="18">SSNF</strain>
        <tissue evidence="18">Blood</tissue>
    </source>
</reference>
<dbReference type="InterPro" id="IPR011009">
    <property type="entry name" value="Kinase-like_dom_sf"/>
</dbReference>
<evidence type="ECO:0000256" key="5">
    <source>
        <dbReference type="ARBA" id="ARBA00022707"/>
    </source>
</evidence>
<dbReference type="GO" id="GO:0004715">
    <property type="term" value="F:non-membrane spanning protein tyrosine kinase activity"/>
    <property type="evidence" value="ECO:0007669"/>
    <property type="project" value="UniProtKB-EC"/>
</dbReference>
<evidence type="ECO:0000256" key="10">
    <source>
        <dbReference type="ARBA" id="ARBA00023288"/>
    </source>
</evidence>
<dbReference type="InterPro" id="IPR008266">
    <property type="entry name" value="Tyr_kinase_AS"/>
</dbReference>
<evidence type="ECO:0000256" key="12">
    <source>
        <dbReference type="PROSITE-ProRule" id="PRU00191"/>
    </source>
</evidence>
<dbReference type="Gene3D" id="3.30.200.20">
    <property type="entry name" value="Phosphorylase Kinase, domain 1"/>
    <property type="match status" value="1"/>
</dbReference>
<evidence type="ECO:0000256" key="11">
    <source>
        <dbReference type="ARBA" id="ARBA00051245"/>
    </source>
</evidence>
<comment type="subcellular location">
    <subcellularLocation>
        <location evidence="1">Membrane</location>
        <topology evidence="1">Lipid-anchor</topology>
    </subcellularLocation>
</comment>
<comment type="similarity">
    <text evidence="14">Belongs to the protein kinase superfamily. Tyr protein kinase family.</text>
</comment>
<evidence type="ECO:0000256" key="8">
    <source>
        <dbReference type="ARBA" id="ARBA00022840"/>
    </source>
</evidence>
<dbReference type="FunFam" id="1.10.510.10:FF:000553">
    <property type="entry name" value="Tyrosine-protein kinase"/>
    <property type="match status" value="1"/>
</dbReference>
<feature type="compositionally biased region" description="Acidic residues" evidence="15">
    <location>
        <begin position="64"/>
        <end position="73"/>
    </location>
</feature>
<dbReference type="SMART" id="SM00219">
    <property type="entry name" value="TyrKc"/>
    <property type="match status" value="1"/>
</dbReference>
<dbReference type="InterPro" id="IPR001245">
    <property type="entry name" value="Ser-Thr/Tyr_kinase_cat_dom"/>
</dbReference>
<dbReference type="InterPro" id="IPR020635">
    <property type="entry name" value="Tyr_kinase_cat_dom"/>
</dbReference>